<dbReference type="PANTHER" id="PTHR28094">
    <property type="entry name" value="MEIOTICALLY UP-REGULATED GENE 113 PROTEIN"/>
    <property type="match status" value="1"/>
</dbReference>
<sequence length="564" mass="64422">MSSPFNRRTPESYFAGLRRKDSKNALTTCHGITEKGRACRRALVSPKNSSRFDGIVVITESVEDPAIFFCWQHKDQANAFHQYDEGSVVSIKGRHSLEEAFRSLGLDDVNEQSTLSIKKPSPTAHKTRIPEPAAVVKDQSQPFSRPSRCSNQEKNPNAHYKRKNPLNGDITRSKRKQSGSSRQTSSTGILSLFACCLGITNSIPSDKTSQMNRERHSGSRPVKINRERVDRRGRSNVEMPATIGPRSEIVQQSRIPVDIRRKEVKAHLKKDSAIGITDGGEMRRIVREERQDIDRSKVQSPAREKVRAYRDSDPMQALRKEYQHRGNPKSDSLFGVPGHRPLKSRSKSSPDAQQLQRLHGDWPPPLPPNATDAMRLTYAKLLTTMSEPPSRTDSPGYIYIFWQTDVEQTDDETSAVTSIMSAQRLDHGLKRQETILQQRFFQTSVNAQQSNAEKRKVFLKIGRAANVHWRLNQWKRQCEYEISLLRSYPYSLNGKGEHRKVPNVAKVERLIHLHLEMLGQRVNKQCRCGAEHKEWFEIDATVQGVRKVDEIVRNWVAWSEEKFS</sequence>
<dbReference type="InterPro" id="IPR053006">
    <property type="entry name" value="Meiosis_regulatory"/>
</dbReference>
<keyword evidence="4" id="KW-1185">Reference proteome</keyword>
<dbReference type="PANTHER" id="PTHR28094:SF2">
    <property type="entry name" value="BACTERIOPHAGE T5 ORF172 DNA-BINDING DOMAIN-CONTAINING PROTEIN"/>
    <property type="match status" value="1"/>
</dbReference>
<evidence type="ECO:0000313" key="4">
    <source>
        <dbReference type="Proteomes" id="UP000053259"/>
    </source>
</evidence>
<dbReference type="InterPro" id="IPR018306">
    <property type="entry name" value="Phage_T5_Orf172_DNA-bd"/>
</dbReference>
<evidence type="ECO:0000259" key="2">
    <source>
        <dbReference type="SMART" id="SM00974"/>
    </source>
</evidence>
<proteinExistence type="predicted"/>
<dbReference type="RefSeq" id="XP_016219411.1">
    <property type="nucleotide sequence ID" value="XM_016353154.1"/>
</dbReference>
<dbReference type="Pfam" id="PF10544">
    <property type="entry name" value="T5orf172"/>
    <property type="match status" value="1"/>
</dbReference>
<reference evidence="3 4" key="1">
    <citation type="submission" date="2015-01" db="EMBL/GenBank/DDBJ databases">
        <title>The Genome Sequence of Ochroconis gallopava CBS43764.</title>
        <authorList>
            <consortium name="The Broad Institute Genomics Platform"/>
            <person name="Cuomo C."/>
            <person name="de Hoog S."/>
            <person name="Gorbushina A."/>
            <person name="Stielow B."/>
            <person name="Teixiera M."/>
            <person name="Abouelleil A."/>
            <person name="Chapman S.B."/>
            <person name="Priest M."/>
            <person name="Young S.K."/>
            <person name="Wortman J."/>
            <person name="Nusbaum C."/>
            <person name="Birren B."/>
        </authorList>
    </citation>
    <scope>NUCLEOTIDE SEQUENCE [LARGE SCALE GENOMIC DNA]</scope>
    <source>
        <strain evidence="3 4">CBS 43764</strain>
    </source>
</reference>
<dbReference type="InParanoid" id="A0A0D1Z9A9"/>
<feature type="domain" description="Bacteriophage T5 Orf172 DNA-binding" evidence="2">
    <location>
        <begin position="453"/>
        <end position="548"/>
    </location>
</feature>
<dbReference type="SMART" id="SM00974">
    <property type="entry name" value="T5orf172"/>
    <property type="match status" value="1"/>
</dbReference>
<dbReference type="GeneID" id="27308388"/>
<dbReference type="EMBL" id="KN847529">
    <property type="protein sequence ID" value="KIW09542.1"/>
    <property type="molecule type" value="Genomic_DNA"/>
</dbReference>
<evidence type="ECO:0000256" key="1">
    <source>
        <dbReference type="SAM" id="MobiDB-lite"/>
    </source>
</evidence>
<feature type="region of interest" description="Disordered" evidence="1">
    <location>
        <begin position="113"/>
        <end position="185"/>
    </location>
</feature>
<dbReference type="STRING" id="253628.A0A0D1Z9A9"/>
<feature type="compositionally biased region" description="Polar residues" evidence="1">
    <location>
        <begin position="347"/>
        <end position="356"/>
    </location>
</feature>
<dbReference type="VEuPathDB" id="FungiDB:PV09_00415"/>
<accession>A0A0D1Z9A9</accession>
<feature type="compositionally biased region" description="Polar residues" evidence="1">
    <location>
        <begin position="138"/>
        <end position="155"/>
    </location>
</feature>
<protein>
    <recommendedName>
        <fullName evidence="2">Bacteriophage T5 Orf172 DNA-binding domain-containing protein</fullName>
    </recommendedName>
</protein>
<organism evidence="3 4">
    <name type="scientific">Verruconis gallopava</name>
    <dbReference type="NCBI Taxonomy" id="253628"/>
    <lineage>
        <taxon>Eukaryota</taxon>
        <taxon>Fungi</taxon>
        <taxon>Dikarya</taxon>
        <taxon>Ascomycota</taxon>
        <taxon>Pezizomycotina</taxon>
        <taxon>Dothideomycetes</taxon>
        <taxon>Pleosporomycetidae</taxon>
        <taxon>Venturiales</taxon>
        <taxon>Sympoventuriaceae</taxon>
        <taxon>Verruconis</taxon>
    </lineage>
</organism>
<dbReference type="OrthoDB" id="2417614at2759"/>
<feature type="region of interest" description="Disordered" evidence="1">
    <location>
        <begin position="289"/>
        <end position="369"/>
    </location>
</feature>
<dbReference type="AlphaFoldDB" id="A0A0D1Z9A9"/>
<feature type="compositionally biased region" description="Basic and acidic residues" evidence="1">
    <location>
        <begin position="289"/>
        <end position="324"/>
    </location>
</feature>
<evidence type="ECO:0000313" key="3">
    <source>
        <dbReference type="EMBL" id="KIW09542.1"/>
    </source>
</evidence>
<dbReference type="HOGENOM" id="CLU_024511_1_0_1"/>
<dbReference type="Proteomes" id="UP000053259">
    <property type="component" value="Unassembled WGS sequence"/>
</dbReference>
<name>A0A0D1Z9A9_9PEZI</name>
<gene>
    <name evidence="3" type="ORF">PV09_00415</name>
</gene>